<dbReference type="PANTHER" id="PTHR31299:SF0">
    <property type="entry name" value="ESTERASE, PUTATIVE (AFU_ORTHOLOGUE AFUA_1G05850)-RELATED"/>
    <property type="match status" value="1"/>
</dbReference>
<evidence type="ECO:0000313" key="1">
    <source>
        <dbReference type="EMBL" id="QNG55960.1"/>
    </source>
</evidence>
<name>A0A7G7MT49_9PSEU</name>
<dbReference type="InterPro" id="IPR007815">
    <property type="entry name" value="Emycin_Estase"/>
</dbReference>
<dbReference type="EMBL" id="CP060131">
    <property type="protein sequence ID" value="QNG55960.1"/>
    <property type="molecule type" value="Genomic_DNA"/>
</dbReference>
<organism evidence="1 2">
    <name type="scientific">Pseudonocardia petroleophila</name>
    <dbReference type="NCBI Taxonomy" id="37331"/>
    <lineage>
        <taxon>Bacteria</taxon>
        <taxon>Bacillati</taxon>
        <taxon>Actinomycetota</taxon>
        <taxon>Actinomycetes</taxon>
        <taxon>Pseudonocardiales</taxon>
        <taxon>Pseudonocardiaceae</taxon>
        <taxon>Pseudonocardia</taxon>
    </lineage>
</organism>
<keyword evidence="2" id="KW-1185">Reference proteome</keyword>
<dbReference type="GO" id="GO:0046677">
    <property type="term" value="P:response to antibiotic"/>
    <property type="evidence" value="ECO:0007669"/>
    <property type="project" value="InterPro"/>
</dbReference>
<accession>A0A7G7MT49</accession>
<gene>
    <name evidence="1" type="ORF">H6H00_30360</name>
</gene>
<dbReference type="KEGG" id="ppel:H6H00_30360"/>
<dbReference type="SUPFAM" id="SSF159501">
    <property type="entry name" value="EreA/ChaN-like"/>
    <property type="match status" value="1"/>
</dbReference>
<evidence type="ECO:0000313" key="2">
    <source>
        <dbReference type="Proteomes" id="UP000515728"/>
    </source>
</evidence>
<protein>
    <submittedName>
        <fullName evidence="1">Erythromycin esterase family protein</fullName>
    </submittedName>
</protein>
<proteinExistence type="predicted"/>
<reference evidence="1 2" key="1">
    <citation type="submission" date="2020-08" db="EMBL/GenBank/DDBJ databases">
        <authorList>
            <person name="Mo P."/>
        </authorList>
    </citation>
    <scope>NUCLEOTIDE SEQUENCE [LARGE SCALE GENOMIC DNA]</scope>
    <source>
        <strain evidence="1 2">CGMCC 4.1532</strain>
    </source>
</reference>
<dbReference type="Pfam" id="PF05139">
    <property type="entry name" value="Erythro_esteras"/>
    <property type="match status" value="1"/>
</dbReference>
<dbReference type="CDD" id="cd14728">
    <property type="entry name" value="Ere-like"/>
    <property type="match status" value="1"/>
</dbReference>
<dbReference type="InterPro" id="IPR052036">
    <property type="entry name" value="Hydrolase/PRTase-associated"/>
</dbReference>
<sequence length="342" mass="36185">MRNAALRYLVEHAGFRSVALESDAPAGLAVDAWVRGGPGDLDDLLATGFSHGFGAYAANRELLVWLRGHNRDRADPVRFHGFDAPLEMTHAQSPRTALLALHAHLSAVIEPPCTAAGIEELTGPDARWTEPAAATDPSRSVGSTPEVTALRLLADDLRTLLHAHAPALVAATSPDAWWTARLHARTAAGLLRYHATMADPGPARFARMMQMRDAMMAENLLAVVERDGPTLAFAHNGHLQYDQGSWAGLRWWSAGAIAAAELGAGYAVLVSALGRGPGVGDPPPGTPEAVLAALPAGRLIADPAVLHGTAKRTDIPPRRGCFPLDPAHPEGSDGIVFVRDAY</sequence>
<dbReference type="Proteomes" id="UP000515728">
    <property type="component" value="Chromosome"/>
</dbReference>
<dbReference type="AlphaFoldDB" id="A0A7G7MT49"/>
<dbReference type="PANTHER" id="PTHR31299">
    <property type="entry name" value="ESTERASE, PUTATIVE (AFU_ORTHOLOGUE AFUA_1G05850)-RELATED"/>
    <property type="match status" value="1"/>
</dbReference>
<dbReference type="Gene3D" id="3.30.1870.10">
    <property type="entry name" value="EreA-like, domain 2"/>
    <property type="match status" value="1"/>
</dbReference>